<accession>A0ABS0Q2Q5</accession>
<protein>
    <recommendedName>
        <fullName evidence="3">Phosphodiester glycosidase domain-containing protein</fullName>
    </recommendedName>
</protein>
<gene>
    <name evidence="1" type="ORF">I7X13_02710</name>
</gene>
<proteinExistence type="predicted"/>
<keyword evidence="2" id="KW-1185">Reference proteome</keyword>
<reference evidence="1 2" key="1">
    <citation type="submission" date="2020-12" db="EMBL/GenBank/DDBJ databases">
        <title>Hymenobacter sp.</title>
        <authorList>
            <person name="Kim M.K."/>
        </authorList>
    </citation>
    <scope>NUCLEOTIDE SEQUENCE [LARGE SCALE GENOMIC DNA]</scope>
    <source>
        <strain evidence="1 2">BT442</strain>
    </source>
</reference>
<name>A0ABS0Q2Q5_9BACT</name>
<evidence type="ECO:0000313" key="2">
    <source>
        <dbReference type="Proteomes" id="UP000625631"/>
    </source>
</evidence>
<dbReference type="Proteomes" id="UP000625631">
    <property type="component" value="Unassembled WGS sequence"/>
</dbReference>
<sequence length="224" mass="24531">MSSCQAPAVRLEGKTTASGRQYSIFYPQALHIRVLTRRPEAAGPRVQLSVAAAYTDLDSSEPLDLLVSPGRAVQPKATVGFLDGALTITGDSLRISLIPRGQSPPGAELARVQRQHGTLLLQELLVFRGRNVRGPGGSFFQRRALTELPNHRFAVVESQADDLTMQQFAADLLELGALNAINLDMGGWDEGWYRAGTQVVKLGHRRTDTNRQSNWLVFEDPTAQ</sequence>
<organism evidence="1 2">
    <name type="scientific">Hymenobacter negativus</name>
    <dbReference type="NCBI Taxonomy" id="2795026"/>
    <lineage>
        <taxon>Bacteria</taxon>
        <taxon>Pseudomonadati</taxon>
        <taxon>Bacteroidota</taxon>
        <taxon>Cytophagia</taxon>
        <taxon>Cytophagales</taxon>
        <taxon>Hymenobacteraceae</taxon>
        <taxon>Hymenobacter</taxon>
    </lineage>
</organism>
<dbReference type="RefSeq" id="WP_198074250.1">
    <property type="nucleotide sequence ID" value="NZ_JAEDAE010000001.1"/>
</dbReference>
<evidence type="ECO:0000313" key="1">
    <source>
        <dbReference type="EMBL" id="MBH8556941.1"/>
    </source>
</evidence>
<evidence type="ECO:0008006" key="3">
    <source>
        <dbReference type="Google" id="ProtNLM"/>
    </source>
</evidence>
<comment type="caution">
    <text evidence="1">The sequence shown here is derived from an EMBL/GenBank/DDBJ whole genome shotgun (WGS) entry which is preliminary data.</text>
</comment>
<dbReference type="EMBL" id="JAEDAE010000001">
    <property type="protein sequence ID" value="MBH8556941.1"/>
    <property type="molecule type" value="Genomic_DNA"/>
</dbReference>